<feature type="signal peptide" evidence="2">
    <location>
        <begin position="1"/>
        <end position="40"/>
    </location>
</feature>
<sequence length="397" mass="42542">MSHKRRPAGETAGRHRALQSVALVAAVGAAVFGMAAPASAARACGPWDPGVESEQEWSSRCPADAERLHRPPSTAEIFTQIGTDLLTAPGIGKAPEPVPKEAPKPGEEPARPAERPADHPAEPHPNPGEGASTSGAAELAKIPSPTPGSDAIMVPSSREKWVSDFKPAVEKLNQERNVLDPENARVKAWINKAKDGAEQRRTTFKQKADDLIRALAEEATPVADATEKFRELKQAFPPDVPQDKIPEDKKLETSLPTDVLTEVPEYINAKRLYVTGYDKLKAGGKDEGGLKPDYEVTDSTTATKGDHFVIKLGSDRDGFVSQLVNKVSEKVTKYQSTGKVVVVADATQVPWVKNARSTDDIQAAVTAAAGDAKLKDKLEVLFVVGPYGNVYRAAPQS</sequence>
<reference evidence="4" key="1">
    <citation type="submission" date="2014-09" db="EMBL/GenBank/DDBJ databases">
        <title>Whole genome shotgun sequence of Streptomyces sp. NBRC 110027.</title>
        <authorList>
            <person name="Komaki H."/>
            <person name="Ichikawa N."/>
            <person name="Katano-Makiyama Y."/>
            <person name="Hosoyama A."/>
            <person name="Hashimoto M."/>
            <person name="Uohara A."/>
            <person name="Kitahashi Y."/>
            <person name="Ohji S."/>
            <person name="Kimura A."/>
            <person name="Yamazoe A."/>
            <person name="Igarashi Y."/>
            <person name="Fujita N."/>
        </authorList>
    </citation>
    <scope>NUCLEOTIDE SEQUENCE [LARGE SCALE GENOMIC DNA]</scope>
    <source>
        <strain evidence="4">NBRC 110027</strain>
    </source>
</reference>
<dbReference type="EMBL" id="BBNO01000009">
    <property type="protein sequence ID" value="GAO11974.1"/>
    <property type="molecule type" value="Genomic_DNA"/>
</dbReference>
<organism evidence="3 4">
    <name type="scientific">Streptomyces lydicamycinicus</name>
    <dbReference type="NCBI Taxonomy" id="1546107"/>
    <lineage>
        <taxon>Bacteria</taxon>
        <taxon>Bacillati</taxon>
        <taxon>Actinomycetota</taxon>
        <taxon>Actinomycetes</taxon>
        <taxon>Kitasatosporales</taxon>
        <taxon>Streptomycetaceae</taxon>
        <taxon>Streptomyces</taxon>
    </lineage>
</organism>
<feature type="chain" id="PRO_5006068698" evidence="2">
    <location>
        <begin position="41"/>
        <end position="397"/>
    </location>
</feature>
<keyword evidence="2" id="KW-0732">Signal</keyword>
<dbReference type="PROSITE" id="PS51318">
    <property type="entry name" value="TAT"/>
    <property type="match status" value="1"/>
</dbReference>
<keyword evidence="4" id="KW-1185">Reference proteome</keyword>
<dbReference type="Proteomes" id="UP000048965">
    <property type="component" value="Unassembled WGS sequence"/>
</dbReference>
<proteinExistence type="predicted"/>
<feature type="compositionally biased region" description="Basic and acidic residues" evidence="1">
    <location>
        <begin position="98"/>
        <end position="122"/>
    </location>
</feature>
<accession>A0A0P4RE89</accession>
<reference evidence="3 4" key="2">
    <citation type="journal article" date="2015" name="Stand. Genomic Sci.">
        <title>Draft genome sequence of marine-derived Streptomyces sp. TP-A0598, a producer of anti-MRSA antibiotic lydicamycins.</title>
        <authorList>
            <person name="Komaki H."/>
            <person name="Ichikawa N."/>
            <person name="Hosoyama A."/>
            <person name="Fujita N."/>
            <person name="Igarashi Y."/>
        </authorList>
    </citation>
    <scope>NUCLEOTIDE SEQUENCE [LARGE SCALE GENOMIC DNA]</scope>
    <source>
        <strain evidence="3 4">NBRC 110027</strain>
    </source>
</reference>
<name>A0A0P4RE89_9ACTN</name>
<feature type="region of interest" description="Disordered" evidence="1">
    <location>
        <begin position="84"/>
        <end position="155"/>
    </location>
</feature>
<dbReference type="InterPro" id="IPR006311">
    <property type="entry name" value="TAT_signal"/>
</dbReference>
<dbReference type="AlphaFoldDB" id="A0A0P4RE89"/>
<evidence type="ECO:0000313" key="4">
    <source>
        <dbReference type="Proteomes" id="UP000048965"/>
    </source>
</evidence>
<gene>
    <name evidence="3" type="ORF">TPA0598_09_02650</name>
</gene>
<evidence type="ECO:0000256" key="1">
    <source>
        <dbReference type="SAM" id="MobiDB-lite"/>
    </source>
</evidence>
<dbReference type="RefSeq" id="WP_158894787.1">
    <property type="nucleotide sequence ID" value="NZ_BBNO01000009.1"/>
</dbReference>
<feature type="region of interest" description="Disordered" evidence="1">
    <location>
        <begin position="50"/>
        <end position="70"/>
    </location>
</feature>
<protein>
    <submittedName>
        <fullName evidence="3">Uncharacterized protein</fullName>
    </submittedName>
</protein>
<comment type="caution">
    <text evidence="3">The sequence shown here is derived from an EMBL/GenBank/DDBJ whole genome shotgun (WGS) entry which is preliminary data.</text>
</comment>
<evidence type="ECO:0000313" key="3">
    <source>
        <dbReference type="EMBL" id="GAO11974.1"/>
    </source>
</evidence>
<evidence type="ECO:0000256" key="2">
    <source>
        <dbReference type="SAM" id="SignalP"/>
    </source>
</evidence>